<evidence type="ECO:0000256" key="8">
    <source>
        <dbReference type="ARBA" id="ARBA00023136"/>
    </source>
</evidence>
<reference evidence="12" key="1">
    <citation type="submission" date="2025-08" db="UniProtKB">
        <authorList>
            <consortium name="Ensembl"/>
        </authorList>
    </citation>
    <scope>IDENTIFICATION</scope>
</reference>
<dbReference type="Pfam" id="PF00057">
    <property type="entry name" value="Ldl_recept_a"/>
    <property type="match status" value="1"/>
</dbReference>
<reference evidence="12" key="2">
    <citation type="submission" date="2025-09" db="UniProtKB">
        <authorList>
            <consortium name="Ensembl"/>
        </authorList>
    </citation>
    <scope>IDENTIFICATION</scope>
</reference>
<dbReference type="GO" id="GO:0006956">
    <property type="term" value="P:complement activation"/>
    <property type="evidence" value="ECO:0007669"/>
    <property type="project" value="TreeGrafter"/>
</dbReference>
<dbReference type="GO" id="GO:0005576">
    <property type="term" value="C:extracellular region"/>
    <property type="evidence" value="ECO:0007669"/>
    <property type="project" value="UniProtKB-SubCell"/>
</dbReference>
<evidence type="ECO:0000256" key="9">
    <source>
        <dbReference type="ARBA" id="ARBA00023157"/>
    </source>
</evidence>
<dbReference type="InterPro" id="IPR023415">
    <property type="entry name" value="LDLR_class-A_CS"/>
</dbReference>
<evidence type="ECO:0000313" key="12">
    <source>
        <dbReference type="Ensembl" id="ENSLLEP00000002994.1"/>
    </source>
</evidence>
<keyword evidence="4" id="KW-1134">Transmembrane beta strand</keyword>
<comment type="caution">
    <text evidence="10">Lacks conserved residue(s) required for the propagation of feature annotation.</text>
</comment>
<sequence length="507" mass="56747">MMFCQLSLLATGQPAMPLGALAPQEAPRGPQMSHFCYALLYAFIERFGQYGGLHCLSSLGESQVCKTEKVCEPDVVDCKNDFECESGRCIKRRLMCNVDNDCGDHSDEDCDDQEPKSPCRTKDFVLSEVGRTAGNGLNILGMSPRSNPFDNEFFNGLCENAWDGNTKTYYRKPWNVGLLFYETRADRAFTSETFVESQELLKRIDEETTREFGVSLSLKSTPSEINGTAITVSAGITSSRTEGIQKIKEYSKTQNKAFFKVSGSLQMATFSMRARTSVLTTSFLDDVKKLPITFEKAEYYAFLEMYGTHYTVSVNVGGKYELVYVLDSTVLKTKGKMLWPLNSYVCIYIYIYIYTHTSGCAYTKNRSGRDNRKSGVIENTISFIKGGTLEFTAALDEKFSKKVKDVNVEDYVKWASSLVDSPAIIKQKLAPIYVLIPTRNLERAIEEYIDEHSVCKCQPCQNGGTVMVVDGECICACTIYFTGVACQTTKSDLYRGELLHQNSLTGK</sequence>
<feature type="disulfide bond" evidence="10">
    <location>
        <begin position="84"/>
        <end position="102"/>
    </location>
</feature>
<dbReference type="AlphaFoldDB" id="A0A8C5P7Q6"/>
<evidence type="ECO:0000256" key="2">
    <source>
        <dbReference type="ARBA" id="ARBA00004613"/>
    </source>
</evidence>
<dbReference type="SUPFAM" id="SSF57424">
    <property type="entry name" value="LDL receptor-like module"/>
    <property type="match status" value="1"/>
</dbReference>
<dbReference type="GO" id="GO:0005579">
    <property type="term" value="C:membrane attack complex"/>
    <property type="evidence" value="ECO:0007669"/>
    <property type="project" value="InterPro"/>
</dbReference>
<comment type="similarity">
    <text evidence="3">Belongs to the complement C6/C7/C8/C9 family.</text>
</comment>
<dbReference type="Gene3D" id="4.10.400.10">
    <property type="entry name" value="Low-density Lipoprotein Receptor"/>
    <property type="match status" value="1"/>
</dbReference>
<keyword evidence="8" id="KW-0472">Membrane</keyword>
<dbReference type="InterPro" id="IPR002172">
    <property type="entry name" value="LDrepeatLR_classA_rpt"/>
</dbReference>
<dbReference type="Gene3D" id="2.10.25.10">
    <property type="entry name" value="Laminin"/>
    <property type="match status" value="1"/>
</dbReference>
<keyword evidence="13" id="KW-1185">Reference proteome</keyword>
<accession>A0A8C5P7Q6</accession>
<evidence type="ECO:0000259" key="11">
    <source>
        <dbReference type="PROSITE" id="PS51412"/>
    </source>
</evidence>
<dbReference type="PRINTS" id="PR00764">
    <property type="entry name" value="COMPLEMENTC9"/>
</dbReference>
<dbReference type="PROSITE" id="PS51412">
    <property type="entry name" value="MACPF_2"/>
    <property type="match status" value="1"/>
</dbReference>
<proteinExistence type="inferred from homology"/>
<dbReference type="PROSITE" id="PS01209">
    <property type="entry name" value="LDLRA_1"/>
    <property type="match status" value="1"/>
</dbReference>
<keyword evidence="5" id="KW-0964">Secreted</keyword>
<evidence type="ECO:0000256" key="10">
    <source>
        <dbReference type="PROSITE-ProRule" id="PRU00124"/>
    </source>
</evidence>
<dbReference type="InterPro" id="IPR036055">
    <property type="entry name" value="LDL_receptor-like_sf"/>
</dbReference>
<feature type="domain" description="MACPF" evidence="11">
    <location>
        <begin position="115"/>
        <end position="461"/>
    </location>
</feature>
<dbReference type="InterPro" id="IPR020863">
    <property type="entry name" value="MACPF_CS"/>
</dbReference>
<evidence type="ECO:0000256" key="5">
    <source>
        <dbReference type="ARBA" id="ARBA00022525"/>
    </source>
</evidence>
<keyword evidence="9 10" id="KW-1015">Disulfide bond</keyword>
<organism evidence="12 13">
    <name type="scientific">Leptobrachium leishanense</name>
    <name type="common">Leishan spiny toad</name>
    <dbReference type="NCBI Taxonomy" id="445787"/>
    <lineage>
        <taxon>Eukaryota</taxon>
        <taxon>Metazoa</taxon>
        <taxon>Chordata</taxon>
        <taxon>Craniata</taxon>
        <taxon>Vertebrata</taxon>
        <taxon>Euteleostomi</taxon>
        <taxon>Amphibia</taxon>
        <taxon>Batrachia</taxon>
        <taxon>Anura</taxon>
        <taxon>Pelobatoidea</taxon>
        <taxon>Megophryidae</taxon>
        <taxon>Leptobrachium</taxon>
    </lineage>
</organism>
<dbReference type="PROSITE" id="PS00279">
    <property type="entry name" value="MACPF_1"/>
    <property type="match status" value="1"/>
</dbReference>
<dbReference type="OrthoDB" id="10037824at2759"/>
<dbReference type="Pfam" id="PF01823">
    <property type="entry name" value="MACPF"/>
    <property type="match status" value="1"/>
</dbReference>
<dbReference type="PROSITE" id="PS50068">
    <property type="entry name" value="LDLRA_2"/>
    <property type="match status" value="1"/>
</dbReference>
<dbReference type="SMART" id="SM00457">
    <property type="entry name" value="MACPF"/>
    <property type="match status" value="1"/>
</dbReference>
<evidence type="ECO:0000256" key="6">
    <source>
        <dbReference type="ARBA" id="ARBA00022692"/>
    </source>
</evidence>
<dbReference type="PANTHER" id="PTHR45742:SF3">
    <property type="entry name" value="COMPLEMENT COMPONENT C9"/>
    <property type="match status" value="1"/>
</dbReference>
<dbReference type="GeneTree" id="ENSGT00940000159777"/>
<dbReference type="PANTHER" id="PTHR45742">
    <property type="entry name" value="COMPLEMENT COMPONENT C6"/>
    <property type="match status" value="1"/>
</dbReference>
<evidence type="ECO:0000256" key="3">
    <source>
        <dbReference type="ARBA" id="ARBA00009214"/>
    </source>
</evidence>
<protein>
    <recommendedName>
        <fullName evidence="11">MACPF domain-containing protein</fullName>
    </recommendedName>
</protein>
<evidence type="ECO:0000256" key="4">
    <source>
        <dbReference type="ARBA" id="ARBA00022452"/>
    </source>
</evidence>
<dbReference type="SMART" id="SM00192">
    <property type="entry name" value="LDLa"/>
    <property type="match status" value="1"/>
</dbReference>
<dbReference type="Proteomes" id="UP000694569">
    <property type="component" value="Unplaced"/>
</dbReference>
<dbReference type="InterPro" id="IPR020864">
    <property type="entry name" value="MACPF"/>
</dbReference>
<evidence type="ECO:0000256" key="1">
    <source>
        <dbReference type="ARBA" id="ARBA00004276"/>
    </source>
</evidence>
<dbReference type="GO" id="GO:0031640">
    <property type="term" value="P:killing of cells of another organism"/>
    <property type="evidence" value="ECO:0007669"/>
    <property type="project" value="UniProtKB-KW"/>
</dbReference>
<name>A0A8C5P7Q6_9ANUR</name>
<evidence type="ECO:0000313" key="13">
    <source>
        <dbReference type="Proteomes" id="UP000694569"/>
    </source>
</evidence>
<evidence type="ECO:0000256" key="7">
    <source>
        <dbReference type="ARBA" id="ARBA00022852"/>
    </source>
</evidence>
<dbReference type="InterPro" id="IPR001862">
    <property type="entry name" value="MAC_perforin"/>
</dbReference>
<keyword evidence="7" id="KW-0204">Cytolysis</keyword>
<dbReference type="CDD" id="cd00112">
    <property type="entry name" value="LDLa"/>
    <property type="match status" value="1"/>
</dbReference>
<comment type="subcellular location">
    <subcellularLocation>
        <location evidence="2">Secreted</location>
    </subcellularLocation>
    <subcellularLocation>
        <location evidence="1">Target cell membrane</location>
        <topology evidence="1">Multi-pass membrane protein</topology>
    </subcellularLocation>
</comment>
<keyword evidence="6" id="KW-0812">Transmembrane</keyword>
<dbReference type="Ensembl" id="ENSLLET00000003115.1">
    <property type="protein sequence ID" value="ENSLLEP00000002994.1"/>
    <property type="gene ID" value="ENSLLEG00000001740.1"/>
</dbReference>